<evidence type="ECO:0000313" key="2">
    <source>
        <dbReference type="Proteomes" id="UP001302274"/>
    </source>
</evidence>
<comment type="caution">
    <text evidence="1">The sequence shown here is derived from an EMBL/GenBank/DDBJ whole genome shotgun (WGS) entry which is preliminary data.</text>
</comment>
<accession>A0ABU5W1P7</accession>
<evidence type="ECO:0000313" key="1">
    <source>
        <dbReference type="EMBL" id="MEA9358553.1"/>
    </source>
</evidence>
<reference evidence="1 2" key="1">
    <citation type="submission" date="2023-11" db="EMBL/GenBank/DDBJ databases">
        <title>A Novel Polar Bacteriovorax (B. antarcticus) Isolated from the Biocrust in Antarctica.</title>
        <authorList>
            <person name="Mun W."/>
            <person name="Choi S.Y."/>
            <person name="Mitchell R.J."/>
        </authorList>
    </citation>
    <scope>NUCLEOTIDE SEQUENCE [LARGE SCALE GENOMIC DNA]</scope>
    <source>
        <strain evidence="1 2">PP10</strain>
    </source>
</reference>
<proteinExistence type="predicted"/>
<keyword evidence="2" id="KW-1185">Reference proteome</keyword>
<organism evidence="1 2">
    <name type="scientific">Bacteriovorax antarcticus</name>
    <dbReference type="NCBI Taxonomy" id="3088717"/>
    <lineage>
        <taxon>Bacteria</taxon>
        <taxon>Pseudomonadati</taxon>
        <taxon>Bdellovibrionota</taxon>
        <taxon>Bacteriovoracia</taxon>
        <taxon>Bacteriovoracales</taxon>
        <taxon>Bacteriovoracaceae</taxon>
        <taxon>Bacteriovorax</taxon>
    </lineage>
</organism>
<gene>
    <name evidence="1" type="ORF">SHI21_20115</name>
</gene>
<sequence>MKSLLVIVASLLFSSQINTETNSKRELTDSFTDVIKSISEEDKVLTVKFLRHTAVYRVALDHPQFAEIKAKLEKAKKVDQKVKVVAIIPSMTIKDIV</sequence>
<dbReference type="EMBL" id="JAYGJQ010000003">
    <property type="protein sequence ID" value="MEA9358553.1"/>
    <property type="molecule type" value="Genomic_DNA"/>
</dbReference>
<protein>
    <submittedName>
        <fullName evidence="1">Uncharacterized protein</fullName>
    </submittedName>
</protein>
<name>A0ABU5W1P7_9BACT</name>
<dbReference type="Proteomes" id="UP001302274">
    <property type="component" value="Unassembled WGS sequence"/>
</dbReference>
<dbReference type="RefSeq" id="WP_323579015.1">
    <property type="nucleotide sequence ID" value="NZ_JAYGJQ010000003.1"/>
</dbReference>